<feature type="compositionally biased region" description="Low complexity" evidence="3">
    <location>
        <begin position="317"/>
        <end position="327"/>
    </location>
</feature>
<evidence type="ECO:0000256" key="2">
    <source>
        <dbReference type="ARBA" id="ARBA00023242"/>
    </source>
</evidence>
<feature type="compositionally biased region" description="Low complexity" evidence="3">
    <location>
        <begin position="239"/>
        <end position="253"/>
    </location>
</feature>
<feature type="compositionally biased region" description="Polar residues" evidence="3">
    <location>
        <begin position="261"/>
        <end position="293"/>
    </location>
</feature>
<dbReference type="OrthoDB" id="3363917at2759"/>
<name>A0A316U4E0_9BASI</name>
<feature type="region of interest" description="Disordered" evidence="3">
    <location>
        <begin position="766"/>
        <end position="795"/>
    </location>
</feature>
<dbReference type="CDD" id="cd12148">
    <property type="entry name" value="fungal_TF_MHR"/>
    <property type="match status" value="1"/>
</dbReference>
<sequence length="941" mass="101708">MEATRESAADASHDDMVTTLPDGRPLVDNTGRPIKRKRPQSCDFCRSRKTKCVRPEGEAANQPDNRCMQCRTAAVPCTWSYVPKRPGPQTHLNGGSGSSKRLRQGKSQAGQASESPASSAERTVTKKSLAAMGSSPQAAAAASSSTQALPQGPSARPGSLEGFLEAAQMSAHFDNPLPNPYQLSNYGLSHGQTSTSQGALPPLMHADDGRPPFQGPSPSHASSEHSTNQLPPIDWLAKPSPTSQHTPQQQQQQLRFDLQNLGKSTYPSPLSSTYGAGTPRSQTQNVFAPSGPSYSGQTEYSAYIPLTPTLDQRPSVSSDKGSAKASRGSSKLGKIFAAPIDRPRSIDDIAPRATFLSVISLYFHHLYPLMPIVHQPSFSHDLITRRDERDDDFLSFVLSLTAYTLIQCPRSVIPAPWPFYRKLHQICHLTSRRMQLDRHSHGFEPNLTVCATLYTTHIYMGSTGRTFAANAVHGELVRTAFSIHLHDETKLSPDAAAVSAAQQNPPQISEIDRQLRRRVAHLINGSDKTISILSDEPVSFPIGEWVGVEIPVAVDDDHIFPHKIASQPTERGPSILCGFETVSKLHIIMGGLVENIRADRRRPPTSVDEARSKLRYASSILRRIQEVVSEMPGDLLNPSFEHTEPPPRPCDILPDLGPSMYLPQAGMTGTTAARKGSFLGNTTGPGGDRGVGGQSKDRTTLPPVNLPFAPWPTGTFDENGLPVALDGASQGSSSAAASPMGWGPPTTGGPTLGGSILPPFVPSGQTVDNSSAHTPSAAQLNAARDQVVSFRPSPPPISSSSQSHFPILSGFAICRANILVTEAMLRFVLVDYREQLQGHLNRLRLASGEVNPEEEDDASKDIEEAARTFFSEAVATLPFDALAANGQSLVLKLVYIVSALLHRTSTSSRTYEYMSELLALLTQLTDRREEKPDDEEGEQSD</sequence>
<feature type="compositionally biased region" description="Low complexity" evidence="3">
    <location>
        <begin position="130"/>
        <end position="148"/>
    </location>
</feature>
<feature type="region of interest" description="Disordered" evidence="3">
    <location>
        <begin position="183"/>
        <end position="293"/>
    </location>
</feature>
<dbReference type="InterPro" id="IPR007219">
    <property type="entry name" value="XnlR_reg_dom"/>
</dbReference>
<dbReference type="EMBL" id="KZ819329">
    <property type="protein sequence ID" value="PWN20050.1"/>
    <property type="molecule type" value="Genomic_DNA"/>
</dbReference>
<dbReference type="GeneID" id="37016748"/>
<dbReference type="STRING" id="1684307.A0A316U4E0"/>
<keyword evidence="2" id="KW-0539">Nucleus</keyword>
<dbReference type="InterPro" id="IPR050797">
    <property type="entry name" value="Carb_Metab_Trans_Reg"/>
</dbReference>
<protein>
    <recommendedName>
        <fullName evidence="4">Zn(2)-C6 fungal-type domain-containing protein</fullName>
    </recommendedName>
</protein>
<feature type="compositionally biased region" description="Polar residues" evidence="3">
    <location>
        <begin position="766"/>
        <end position="779"/>
    </location>
</feature>
<gene>
    <name evidence="5" type="ORF">BCV69DRAFT_313250</name>
</gene>
<keyword evidence="1" id="KW-0479">Metal-binding</keyword>
<evidence type="ECO:0000256" key="1">
    <source>
        <dbReference type="ARBA" id="ARBA00022723"/>
    </source>
</evidence>
<dbReference type="InterPro" id="IPR001138">
    <property type="entry name" value="Zn2Cys6_DnaBD"/>
</dbReference>
<feature type="compositionally biased region" description="Basic and acidic residues" evidence="3">
    <location>
        <begin position="1"/>
        <end position="16"/>
    </location>
</feature>
<dbReference type="GO" id="GO:0003677">
    <property type="term" value="F:DNA binding"/>
    <property type="evidence" value="ECO:0007669"/>
    <property type="project" value="InterPro"/>
</dbReference>
<dbReference type="InterPro" id="IPR036864">
    <property type="entry name" value="Zn2-C6_fun-type_DNA-bd_sf"/>
</dbReference>
<feature type="region of interest" description="Disordered" evidence="3">
    <location>
        <begin position="84"/>
        <end position="159"/>
    </location>
</feature>
<feature type="region of interest" description="Disordered" evidence="3">
    <location>
        <begin position="671"/>
        <end position="703"/>
    </location>
</feature>
<dbReference type="SMART" id="SM00066">
    <property type="entry name" value="GAL4"/>
    <property type="match status" value="1"/>
</dbReference>
<dbReference type="RefSeq" id="XP_025347210.1">
    <property type="nucleotide sequence ID" value="XM_025495014.1"/>
</dbReference>
<dbReference type="PANTHER" id="PTHR31668">
    <property type="entry name" value="GLUCOSE TRANSPORT TRANSCRIPTION REGULATOR RGT1-RELATED-RELATED"/>
    <property type="match status" value="1"/>
</dbReference>
<feature type="compositionally biased region" description="Polar residues" evidence="3">
    <location>
        <begin position="105"/>
        <end position="122"/>
    </location>
</feature>
<dbReference type="Gene3D" id="4.10.240.10">
    <property type="entry name" value="Zn(2)-C6 fungal-type DNA-binding domain"/>
    <property type="match status" value="1"/>
</dbReference>
<dbReference type="SUPFAM" id="SSF57701">
    <property type="entry name" value="Zn2/Cys6 DNA-binding domain"/>
    <property type="match status" value="1"/>
</dbReference>
<organism evidence="5 6">
    <name type="scientific">Pseudomicrostroma glucosiphilum</name>
    <dbReference type="NCBI Taxonomy" id="1684307"/>
    <lineage>
        <taxon>Eukaryota</taxon>
        <taxon>Fungi</taxon>
        <taxon>Dikarya</taxon>
        <taxon>Basidiomycota</taxon>
        <taxon>Ustilaginomycotina</taxon>
        <taxon>Exobasidiomycetes</taxon>
        <taxon>Microstromatales</taxon>
        <taxon>Microstromatales incertae sedis</taxon>
        <taxon>Pseudomicrostroma</taxon>
    </lineage>
</organism>
<evidence type="ECO:0000256" key="3">
    <source>
        <dbReference type="SAM" id="MobiDB-lite"/>
    </source>
</evidence>
<feature type="domain" description="Zn(2)-C6 fungal-type" evidence="4">
    <location>
        <begin position="41"/>
        <end position="79"/>
    </location>
</feature>
<dbReference type="AlphaFoldDB" id="A0A316U4E0"/>
<dbReference type="Pfam" id="PF04082">
    <property type="entry name" value="Fungal_trans"/>
    <property type="match status" value="1"/>
</dbReference>
<feature type="region of interest" description="Disordered" evidence="3">
    <location>
        <begin position="1"/>
        <end position="40"/>
    </location>
</feature>
<proteinExistence type="predicted"/>
<dbReference type="GO" id="GO:0000981">
    <property type="term" value="F:DNA-binding transcription factor activity, RNA polymerase II-specific"/>
    <property type="evidence" value="ECO:0007669"/>
    <property type="project" value="InterPro"/>
</dbReference>
<accession>A0A316U4E0</accession>
<keyword evidence="6" id="KW-1185">Reference proteome</keyword>
<evidence type="ECO:0000259" key="4">
    <source>
        <dbReference type="PROSITE" id="PS50048"/>
    </source>
</evidence>
<dbReference type="GO" id="GO:0006351">
    <property type="term" value="P:DNA-templated transcription"/>
    <property type="evidence" value="ECO:0007669"/>
    <property type="project" value="InterPro"/>
</dbReference>
<dbReference type="GO" id="GO:0008270">
    <property type="term" value="F:zinc ion binding"/>
    <property type="evidence" value="ECO:0007669"/>
    <property type="project" value="InterPro"/>
</dbReference>
<feature type="compositionally biased region" description="Gly residues" evidence="3">
    <location>
        <begin position="683"/>
        <end position="693"/>
    </location>
</feature>
<feature type="compositionally biased region" description="Polar residues" evidence="3">
    <location>
        <begin position="183"/>
        <end position="198"/>
    </location>
</feature>
<evidence type="ECO:0000313" key="5">
    <source>
        <dbReference type="EMBL" id="PWN20050.1"/>
    </source>
</evidence>
<evidence type="ECO:0000313" key="6">
    <source>
        <dbReference type="Proteomes" id="UP000245942"/>
    </source>
</evidence>
<dbReference type="CDD" id="cd00067">
    <property type="entry name" value="GAL4"/>
    <property type="match status" value="1"/>
</dbReference>
<reference evidence="5 6" key="1">
    <citation type="journal article" date="2018" name="Mol. Biol. Evol.">
        <title>Broad Genomic Sampling Reveals a Smut Pathogenic Ancestry of the Fungal Clade Ustilaginomycotina.</title>
        <authorList>
            <person name="Kijpornyongpan T."/>
            <person name="Mondo S.J."/>
            <person name="Barry K."/>
            <person name="Sandor L."/>
            <person name="Lee J."/>
            <person name="Lipzen A."/>
            <person name="Pangilinan J."/>
            <person name="LaButti K."/>
            <person name="Hainaut M."/>
            <person name="Henrissat B."/>
            <person name="Grigoriev I.V."/>
            <person name="Spatafora J.W."/>
            <person name="Aime M.C."/>
        </authorList>
    </citation>
    <scope>NUCLEOTIDE SEQUENCE [LARGE SCALE GENOMIC DNA]</scope>
    <source>
        <strain evidence="5 6">MCA 4718</strain>
    </source>
</reference>
<dbReference type="Proteomes" id="UP000245942">
    <property type="component" value="Unassembled WGS sequence"/>
</dbReference>
<dbReference type="PANTHER" id="PTHR31668:SF30">
    <property type="entry name" value="ZN(II)2CYS6 TRANSCRIPTION FACTOR (EUROFUNG)"/>
    <property type="match status" value="1"/>
</dbReference>
<feature type="compositionally biased region" description="Polar residues" evidence="3">
    <location>
        <begin position="216"/>
        <end position="230"/>
    </location>
</feature>
<feature type="region of interest" description="Disordered" evidence="3">
    <location>
        <begin position="308"/>
        <end position="327"/>
    </location>
</feature>
<dbReference type="PROSITE" id="PS50048">
    <property type="entry name" value="ZN2_CY6_FUNGAL_2"/>
    <property type="match status" value="1"/>
</dbReference>